<evidence type="ECO:0000313" key="5">
    <source>
        <dbReference type="WBParaSite" id="ECPE_0001449201-mRNA-1"/>
    </source>
</evidence>
<dbReference type="InterPro" id="IPR024445">
    <property type="entry name" value="Tnp_ISXO2-like"/>
</dbReference>
<sequence length="158" mass="18025">MPAGGVDKIFLLEVAVVLVSTMCRLSQESVIERYVFCREIRYPKLLSLNQRLGVPSKIVDFDETVMNKCKYGRGRPSETVWVSGMYDRFEAKGYFGKVDNRSASSLLPIIQRWIMPRSMSYSDEWAAYITLSSLRNTQLTVNHSRGFINQATQNIVEG</sequence>
<dbReference type="OrthoDB" id="10062329at2759"/>
<dbReference type="AlphaFoldDB" id="A0A183B5G7"/>
<feature type="domain" description="ISXO2-like transposase" evidence="2">
    <location>
        <begin position="68"/>
        <end position="155"/>
    </location>
</feature>
<gene>
    <name evidence="3" type="ORF">ECPE_LOCUS14452</name>
</gene>
<name>A0A183B5G7_9TREM</name>
<organism evidence="5">
    <name type="scientific">Echinostoma caproni</name>
    <dbReference type="NCBI Taxonomy" id="27848"/>
    <lineage>
        <taxon>Eukaryota</taxon>
        <taxon>Metazoa</taxon>
        <taxon>Spiralia</taxon>
        <taxon>Lophotrochozoa</taxon>
        <taxon>Platyhelminthes</taxon>
        <taxon>Trematoda</taxon>
        <taxon>Digenea</taxon>
        <taxon>Plagiorchiida</taxon>
        <taxon>Echinostomata</taxon>
        <taxon>Echinostomatoidea</taxon>
        <taxon>Echinostomatidae</taxon>
        <taxon>Echinostoma</taxon>
    </lineage>
</organism>
<evidence type="ECO:0000256" key="1">
    <source>
        <dbReference type="SAM" id="SignalP"/>
    </source>
</evidence>
<dbReference type="Proteomes" id="UP000272942">
    <property type="component" value="Unassembled WGS sequence"/>
</dbReference>
<protein>
    <submittedName>
        <fullName evidence="5">DDE_Tnp_IS1595 domain-containing protein</fullName>
    </submittedName>
</protein>
<keyword evidence="1" id="KW-0732">Signal</keyword>
<feature type="chain" id="PRO_5043138311" evidence="1">
    <location>
        <begin position="27"/>
        <end position="158"/>
    </location>
</feature>
<proteinExistence type="predicted"/>
<evidence type="ECO:0000313" key="3">
    <source>
        <dbReference type="EMBL" id="VDP91724.1"/>
    </source>
</evidence>
<dbReference type="InterPro" id="IPR053164">
    <property type="entry name" value="IS1016-like_transposase"/>
</dbReference>
<feature type="signal peptide" evidence="1">
    <location>
        <begin position="1"/>
        <end position="26"/>
    </location>
</feature>
<dbReference type="PANTHER" id="PTHR47163:SF2">
    <property type="entry name" value="SI:DKEY-17M8.2"/>
    <property type="match status" value="1"/>
</dbReference>
<dbReference type="PANTHER" id="PTHR47163">
    <property type="entry name" value="DDE_TNP_IS1595 DOMAIN-CONTAINING PROTEIN"/>
    <property type="match status" value="1"/>
</dbReference>
<evidence type="ECO:0000259" key="2">
    <source>
        <dbReference type="Pfam" id="PF12762"/>
    </source>
</evidence>
<dbReference type="EMBL" id="UZAN01057607">
    <property type="protein sequence ID" value="VDP91724.1"/>
    <property type="molecule type" value="Genomic_DNA"/>
</dbReference>
<keyword evidence="4" id="KW-1185">Reference proteome</keyword>
<evidence type="ECO:0000313" key="4">
    <source>
        <dbReference type="Proteomes" id="UP000272942"/>
    </source>
</evidence>
<accession>A0A183B5G7</accession>
<dbReference type="WBParaSite" id="ECPE_0001449201-mRNA-1">
    <property type="protein sequence ID" value="ECPE_0001449201-mRNA-1"/>
    <property type="gene ID" value="ECPE_0001449201"/>
</dbReference>
<reference evidence="3 4" key="2">
    <citation type="submission" date="2018-11" db="EMBL/GenBank/DDBJ databases">
        <authorList>
            <consortium name="Pathogen Informatics"/>
        </authorList>
    </citation>
    <scope>NUCLEOTIDE SEQUENCE [LARGE SCALE GENOMIC DNA]</scope>
    <source>
        <strain evidence="3 4">Egypt</strain>
    </source>
</reference>
<dbReference type="Pfam" id="PF12762">
    <property type="entry name" value="DDE_Tnp_IS1595"/>
    <property type="match status" value="1"/>
</dbReference>
<reference evidence="5" key="1">
    <citation type="submission" date="2016-06" db="UniProtKB">
        <authorList>
            <consortium name="WormBaseParasite"/>
        </authorList>
    </citation>
    <scope>IDENTIFICATION</scope>
</reference>